<protein>
    <recommendedName>
        <fullName evidence="2">Integrase catalytic domain-containing protein</fullName>
    </recommendedName>
</protein>
<feature type="domain" description="Integrase catalytic" evidence="2">
    <location>
        <begin position="1"/>
        <end position="96"/>
    </location>
</feature>
<dbReference type="Gene3D" id="3.30.420.10">
    <property type="entry name" value="Ribonuclease H-like superfamily/Ribonuclease H"/>
    <property type="match status" value="1"/>
</dbReference>
<dbReference type="Pfam" id="PF24626">
    <property type="entry name" value="SH3_Tf2-1"/>
    <property type="match status" value="1"/>
</dbReference>
<name>A0ABD1AJQ4_CARAN</name>
<evidence type="ECO:0000259" key="2">
    <source>
        <dbReference type="PROSITE" id="PS50994"/>
    </source>
</evidence>
<dbReference type="Gene3D" id="2.40.50.40">
    <property type="match status" value="1"/>
</dbReference>
<dbReference type="AlphaFoldDB" id="A0ABD1AJQ4"/>
<dbReference type="PANTHER" id="PTHR37984:SF5">
    <property type="entry name" value="PROTEIN NYNRIN-LIKE"/>
    <property type="match status" value="1"/>
</dbReference>
<dbReference type="SUPFAM" id="SSF54160">
    <property type="entry name" value="Chromo domain-like"/>
    <property type="match status" value="1"/>
</dbReference>
<comment type="caution">
    <text evidence="3">The sequence shown here is derived from an EMBL/GenBank/DDBJ whole genome shotgun (WGS) entry which is preliminary data.</text>
</comment>
<reference evidence="3 4" key="1">
    <citation type="submission" date="2024-04" db="EMBL/GenBank/DDBJ databases">
        <title>Genome assembly C_amara_ONT_v2.</title>
        <authorList>
            <person name="Yant L."/>
            <person name="Moore C."/>
            <person name="Slenker M."/>
        </authorList>
    </citation>
    <scope>NUCLEOTIDE SEQUENCE [LARGE SCALE GENOMIC DNA]</scope>
    <source>
        <tissue evidence="3">Leaf</tissue>
    </source>
</reference>
<dbReference type="InterPro" id="IPR012337">
    <property type="entry name" value="RNaseH-like_sf"/>
</dbReference>
<dbReference type="InterPro" id="IPR036397">
    <property type="entry name" value="RNaseH_sf"/>
</dbReference>
<dbReference type="InterPro" id="IPR016197">
    <property type="entry name" value="Chromo-like_dom_sf"/>
</dbReference>
<feature type="region of interest" description="Disordered" evidence="1">
    <location>
        <begin position="332"/>
        <end position="365"/>
    </location>
</feature>
<accession>A0ABD1AJQ4</accession>
<dbReference type="PANTHER" id="PTHR37984">
    <property type="entry name" value="PROTEIN CBG26694"/>
    <property type="match status" value="1"/>
</dbReference>
<proteinExistence type="predicted"/>
<dbReference type="InterPro" id="IPR001584">
    <property type="entry name" value="Integrase_cat-core"/>
</dbReference>
<dbReference type="EMBL" id="JBANAX010000489">
    <property type="protein sequence ID" value="KAL1206997.1"/>
    <property type="molecule type" value="Genomic_DNA"/>
</dbReference>
<keyword evidence="4" id="KW-1185">Reference proteome</keyword>
<evidence type="ECO:0000313" key="3">
    <source>
        <dbReference type="EMBL" id="KAL1206997.1"/>
    </source>
</evidence>
<sequence length="365" mass="41807">MPATIVSDRDRIFLSNFWKNLFKLAGTKLKYSSAYHPETDGQTEVLNRSLECYLRCYTSAKPSAWHKFLSWAELWYNCSYHTAIRTTPFKIVYGRDPPPLLRYESGSTHNFELEKELLARDEALQVIKHNLIKAQQLMKTAANKHRQHKEFVVGQNVYLKLRNYRQNSLATRLYKKLSAKYFGPFPIIERIGKVAYRLQLPSTAKIHNVFHISLLKEALGQQPVADSLRQALLQTEELNLEPEFIKGIRYNDKGHLEALVHWKGFGTGDDEWVNAKALLQQHPSVELGDKLPLKGGSIDRPFKVYFRKNAKKSSKSDDWAKDLQKEECAGLKDKGKESVAGEKRLQDSCRNDKAGGNNRVVADTA</sequence>
<evidence type="ECO:0000313" key="4">
    <source>
        <dbReference type="Proteomes" id="UP001558713"/>
    </source>
</evidence>
<dbReference type="PROSITE" id="PS50994">
    <property type="entry name" value="INTEGRASE"/>
    <property type="match status" value="1"/>
</dbReference>
<feature type="compositionally biased region" description="Basic and acidic residues" evidence="1">
    <location>
        <begin position="332"/>
        <end position="353"/>
    </location>
</feature>
<gene>
    <name evidence="3" type="ORF">V5N11_029812</name>
</gene>
<dbReference type="InterPro" id="IPR050951">
    <property type="entry name" value="Retrovirus_Pol_polyprotein"/>
</dbReference>
<organism evidence="3 4">
    <name type="scientific">Cardamine amara subsp. amara</name>
    <dbReference type="NCBI Taxonomy" id="228776"/>
    <lineage>
        <taxon>Eukaryota</taxon>
        <taxon>Viridiplantae</taxon>
        <taxon>Streptophyta</taxon>
        <taxon>Embryophyta</taxon>
        <taxon>Tracheophyta</taxon>
        <taxon>Spermatophyta</taxon>
        <taxon>Magnoliopsida</taxon>
        <taxon>eudicotyledons</taxon>
        <taxon>Gunneridae</taxon>
        <taxon>Pentapetalae</taxon>
        <taxon>rosids</taxon>
        <taxon>malvids</taxon>
        <taxon>Brassicales</taxon>
        <taxon>Brassicaceae</taxon>
        <taxon>Cardamineae</taxon>
        <taxon>Cardamine</taxon>
    </lineage>
</organism>
<dbReference type="SUPFAM" id="SSF53098">
    <property type="entry name" value="Ribonuclease H-like"/>
    <property type="match status" value="1"/>
</dbReference>
<dbReference type="InterPro" id="IPR056924">
    <property type="entry name" value="SH3_Tf2-1"/>
</dbReference>
<evidence type="ECO:0000256" key="1">
    <source>
        <dbReference type="SAM" id="MobiDB-lite"/>
    </source>
</evidence>
<dbReference type="Proteomes" id="UP001558713">
    <property type="component" value="Unassembled WGS sequence"/>
</dbReference>